<evidence type="ECO:0000256" key="13">
    <source>
        <dbReference type="ARBA" id="ARBA00023268"/>
    </source>
</evidence>
<evidence type="ECO:0000256" key="21">
    <source>
        <dbReference type="PROSITE-ProRule" id="PRU10007"/>
    </source>
</evidence>
<evidence type="ECO:0000256" key="6">
    <source>
        <dbReference type="ARBA" id="ARBA00022827"/>
    </source>
</evidence>
<dbReference type="FunFam" id="3.20.20.220:FF:000004">
    <property type="entry name" value="Bifunctional protein PutA"/>
    <property type="match status" value="1"/>
</dbReference>
<dbReference type="eggNOG" id="COG0506">
    <property type="taxonomic scope" value="Bacteria"/>
</dbReference>
<dbReference type="InterPro" id="IPR024082">
    <property type="entry name" value="PRODH_PutA_dom_II"/>
</dbReference>
<dbReference type="FunFam" id="3.40.605.10:FF:000017">
    <property type="entry name" value="Bifunctional protein PutA"/>
    <property type="match status" value="1"/>
</dbReference>
<dbReference type="NCBIfam" id="NF008869">
    <property type="entry name" value="PRK11904.1"/>
    <property type="match status" value="1"/>
</dbReference>
<evidence type="ECO:0000259" key="23">
    <source>
        <dbReference type="Pfam" id="PF00171"/>
    </source>
</evidence>
<evidence type="ECO:0000256" key="16">
    <source>
        <dbReference type="ARBA" id="ARBA00053944"/>
    </source>
</evidence>
<feature type="domain" description="Aldehyde dehydrogenase" evidence="23">
    <location>
        <begin position="681"/>
        <end position="1125"/>
    </location>
</feature>
<dbReference type="Pfam" id="PF00171">
    <property type="entry name" value="Aldedh"/>
    <property type="match status" value="1"/>
</dbReference>
<dbReference type="InterPro" id="IPR029041">
    <property type="entry name" value="FAD-linked_oxidoreductase-like"/>
</dbReference>
<dbReference type="Gene3D" id="3.40.605.10">
    <property type="entry name" value="Aldehyde Dehydrogenase, Chain A, domain 1"/>
    <property type="match status" value="1"/>
</dbReference>
<dbReference type="InterPro" id="IPR029510">
    <property type="entry name" value="Ald_DH_CS_GLU"/>
</dbReference>
<comment type="function">
    <text evidence="16">Oxidizes proline to glutamate for use as a carbon and nitrogen source and also function as a transcriptional repressor of the put operon.</text>
</comment>
<dbReference type="GO" id="GO:0001217">
    <property type="term" value="F:DNA-binding transcription repressor activity"/>
    <property type="evidence" value="ECO:0007669"/>
    <property type="project" value="UniProtKB-ARBA"/>
</dbReference>
<dbReference type="InterPro" id="IPR005933">
    <property type="entry name" value="PutA_C"/>
</dbReference>
<dbReference type="CDD" id="cd22233">
    <property type="entry name" value="RHH_CopAso-like"/>
    <property type="match status" value="1"/>
</dbReference>
<dbReference type="SUPFAM" id="SSF47598">
    <property type="entry name" value="Ribbon-helix-helix"/>
    <property type="match status" value="1"/>
</dbReference>
<dbReference type="FunFam" id="1.20.5.460:FF:000001">
    <property type="entry name" value="Bifunctional protein PutA"/>
    <property type="match status" value="1"/>
</dbReference>
<dbReference type="InterPro" id="IPR016162">
    <property type="entry name" value="Ald_DH_N"/>
</dbReference>
<comment type="catalytic activity">
    <reaction evidence="14 19">
        <text>L-glutamate 5-semialdehyde + NAD(+) + H2O = L-glutamate + NADH + 2 H(+)</text>
        <dbReference type="Rhea" id="RHEA:30235"/>
        <dbReference type="ChEBI" id="CHEBI:15377"/>
        <dbReference type="ChEBI" id="CHEBI:15378"/>
        <dbReference type="ChEBI" id="CHEBI:29985"/>
        <dbReference type="ChEBI" id="CHEBI:57540"/>
        <dbReference type="ChEBI" id="CHEBI:57945"/>
        <dbReference type="ChEBI" id="CHEBI:58066"/>
        <dbReference type="EC" id="1.2.1.88"/>
    </reaction>
</comment>
<dbReference type="STRING" id="199310.c1151"/>
<feature type="domain" description="PutA RHH" evidence="27">
    <location>
        <begin position="33"/>
        <end position="65"/>
    </location>
</feature>
<dbReference type="InterPro" id="IPR010985">
    <property type="entry name" value="Ribbon_hlx_hlx"/>
</dbReference>
<evidence type="ECO:0000256" key="11">
    <source>
        <dbReference type="ARBA" id="ARBA00023125"/>
    </source>
</evidence>
<keyword evidence="5 19" id="KW-0285">Flavoprotein</keyword>
<evidence type="ECO:0000256" key="3">
    <source>
        <dbReference type="ARBA" id="ARBA00004786"/>
    </source>
</evidence>
<dbReference type="SMR" id="A0A0H2V5V1"/>
<dbReference type="Pfam" id="PF01619">
    <property type="entry name" value="Pro_dh"/>
    <property type="match status" value="1"/>
</dbReference>
<name>A0A0H2V5V1_ECOL6</name>
<evidence type="ECO:0000256" key="10">
    <source>
        <dbReference type="ARBA" id="ARBA00023062"/>
    </source>
</evidence>
<keyword evidence="8 19" id="KW-0805">Transcription regulation</keyword>
<dbReference type="PIRSF" id="PIRSF000197">
    <property type="entry name" value="Bifunct_PutA"/>
    <property type="match status" value="1"/>
</dbReference>
<keyword evidence="4 19" id="KW-0678">Repressor</keyword>
<evidence type="ECO:0000256" key="8">
    <source>
        <dbReference type="ARBA" id="ARBA00023015"/>
    </source>
</evidence>
<comment type="catalytic activity">
    <reaction evidence="15 19">
        <text>L-proline + a quinone = (S)-1-pyrroline-5-carboxylate + a quinol + H(+)</text>
        <dbReference type="Rhea" id="RHEA:23784"/>
        <dbReference type="ChEBI" id="CHEBI:15378"/>
        <dbReference type="ChEBI" id="CHEBI:17388"/>
        <dbReference type="ChEBI" id="CHEBI:24646"/>
        <dbReference type="ChEBI" id="CHEBI:60039"/>
        <dbReference type="ChEBI" id="CHEBI:132124"/>
        <dbReference type="EC" id="1.5.5.2"/>
    </reaction>
</comment>
<evidence type="ECO:0000256" key="22">
    <source>
        <dbReference type="RuleBase" id="RU003345"/>
    </source>
</evidence>
<feature type="domain" description="Proline utilization A proline dehydrogenase N-terminal" evidence="26">
    <location>
        <begin position="111"/>
        <end position="158"/>
    </location>
</feature>
<dbReference type="GO" id="GO:0004657">
    <property type="term" value="F:proline dehydrogenase activity"/>
    <property type="evidence" value="ECO:0007669"/>
    <property type="project" value="UniProtKB-UniRule"/>
</dbReference>
<dbReference type="SUPFAM" id="SSF81935">
    <property type="entry name" value="N-terminal domain of bifunctional PutA protein"/>
    <property type="match status" value="1"/>
</dbReference>
<sequence>MQHHRYFTITLSCTFQNNRSNGMGTTTMGVKLDDATRERIKSAATRIDRTPHWLIKQAIFSYLEQLENSDTLPELPALLSGAANESDEAPTPAEEPHQPFLDFAEQILPQSVSRAAITAAYRRPETEAVSMLLEQARLPQPVAEQAHKLAYQLADKLRNQKNASGRAGMVQGLLQEFSLSSQEGVALMCLAEALLRIPDKATRDALIRDKISNGNWQSHIGRSPSLFVNAATWGLLFTGKLVSTHNEASLSRSLNRIIGKSGEPLIRKGVDMAMRLMGEQFVTGETIAEALANARKLEEKGFRYSYDMLGEAALTAADAQAYMVSYQQAIHAIGKASNGRGIYEGPGISIKLSALHPRYSRAQYDRVMEELYPRLKSLTLLARQYDIGINIDAEEADRLEISLDLLEKLCFEPELAGWNGIGFVIQAYQKRCPLVIDYLIDLATRSRRRLMIRLVKGAYWDSEIKRAQMDGLEGYPVYTRKVYTDVSYLACAKKLLAVPNLIYPQFATHNAHTLAAIYQLAGQNYYPGQYEFQCLHGMGEPLYEQVTGKVADGKLNRPCRIYAPVGTHETLLAYLVRRLLENGANTSFVNRIADTSLPLDELVADPVTAVEKLAQQEGQTGLPHPKIPLPRDLYGHGRDNSAGLDLANEHRLASLSSALLNSALQKWQSLPMLEQPVAAGEMSPVINPAEPKDIVGYVREATPREVEQALESAVNNAPIWFATPPAERAAILHRAAVLMESQMQQLIGILVREAGKTFSNAIAEVREAVDFLHYYAGQVRDDFANETHRPLGPVVCISPWNFPLAIFTGQIAAALAAGNSVLAKPAEQTPLIAAQGIAILLEAGVPPGVVQLLPGRGETVGAQLTGDDRVRGVMFTGSTEVATLLQRNIASRLDAQGRPIPLIAETGGMNAMIVDSSALTEQVVIDVLASAFDSAGQRCSALRVLCLQDEIADHTLKMLRGAMAECRMGNPGRLTTDIGPVIDSEAKANIERHIQTMRSKGRQVFQAVRENSEDAREWQSGTFVAPTLIELDDFAELQKEVFGPVLHVVRYNRNQLPELIEQINASGYGLTLGVHTRIDETIAQVTGSAQVGNLYVNRNMVGAVVGVQPFGGEGLSGTGPKAGGPLYLYRLLANRPESALAVTLARQDAEYPVDAQLKAALTQPLNALREWAANRPELQALCTQYGELAQAGTQRLLPGPTGERNTWTLLPRERVLCIADDEQDALTQLAAVLAVGSQMLWPDDALHRQLVKALPSAVSERIQLAKAENITAQPFDAVIFHGDSDQLRALCEAVAARDGAIVSVQGFARGESNILLERLYIERSLSVNTAAAGGNASLMTIG</sequence>
<dbReference type="GO" id="GO:0009898">
    <property type="term" value="C:cytoplasmic side of plasma membrane"/>
    <property type="evidence" value="ECO:0007669"/>
    <property type="project" value="TreeGrafter"/>
</dbReference>
<dbReference type="EMBL" id="AE014075">
    <property type="protein sequence ID" value="AAN79619.1"/>
    <property type="molecule type" value="Genomic_DNA"/>
</dbReference>
<evidence type="ECO:0000256" key="18">
    <source>
        <dbReference type="ARBA" id="ARBA00060911"/>
    </source>
</evidence>
<dbReference type="EC" id="1.5.5.2" evidence="19"/>
<evidence type="ECO:0000313" key="28">
    <source>
        <dbReference type="EMBL" id="AAN79619.1"/>
    </source>
</evidence>
<dbReference type="PROSITE" id="PS00687">
    <property type="entry name" value="ALDEHYDE_DEHYDR_GLU"/>
    <property type="match status" value="1"/>
</dbReference>
<dbReference type="GO" id="GO:0003842">
    <property type="term" value="F:L-glutamate gamma-semialdehyde dehydrogenase activity"/>
    <property type="evidence" value="ECO:0007669"/>
    <property type="project" value="UniProtKB-UniRule"/>
</dbReference>
<keyword evidence="7 19" id="KW-0560">Oxidoreductase</keyword>
<dbReference type="PROSITE" id="PS00070">
    <property type="entry name" value="ALDEHYDE_DEHYDR_CYS"/>
    <property type="match status" value="1"/>
</dbReference>
<dbReference type="GO" id="GO:0000976">
    <property type="term" value="F:transcription cis-regulatory region binding"/>
    <property type="evidence" value="ECO:0007669"/>
    <property type="project" value="UniProtKB-ARBA"/>
</dbReference>
<feature type="active site" evidence="20 21">
    <location>
        <position position="905"/>
    </location>
</feature>
<evidence type="ECO:0000256" key="14">
    <source>
        <dbReference type="ARBA" id="ARBA00048142"/>
    </source>
</evidence>
<evidence type="ECO:0000256" key="5">
    <source>
        <dbReference type="ARBA" id="ARBA00022630"/>
    </source>
</evidence>
<keyword evidence="10 19" id="KW-0642">Proline metabolism</keyword>
<dbReference type="Gene3D" id="3.20.20.220">
    <property type="match status" value="1"/>
</dbReference>
<reference evidence="28 29" key="1">
    <citation type="journal article" date="2002" name="Proc. Natl. Acad. Sci. U.S.A.">
        <title>Extensive mosaic structure revealed by the complete genome sequence of uropathogenic Escherichia coli.</title>
        <authorList>
            <person name="Welch R.A."/>
            <person name="Burland V."/>
            <person name="Plunkett G.III."/>
            <person name="Redford P."/>
            <person name="Roesch P."/>
            <person name="Rasko D."/>
            <person name="Buckles E.L."/>
            <person name="Liou S.R."/>
            <person name="Boutin A."/>
            <person name="Hackett J."/>
            <person name="Stroud D."/>
            <person name="Mayhew G.F."/>
            <person name="Rose D.J."/>
            <person name="Zhou S."/>
            <person name="Schwartz D.C."/>
            <person name="Perna N.T."/>
            <person name="Mobley H.L."/>
            <person name="Donnenberg M.S."/>
            <person name="Blattner F.R."/>
        </authorList>
    </citation>
    <scope>NUCLEOTIDE SEQUENCE [LARGE SCALE GENOMIC DNA]</scope>
    <source>
        <strain evidence="29">CFT073 / ATCC 700928 / UPEC</strain>
    </source>
</reference>
<evidence type="ECO:0000256" key="20">
    <source>
        <dbReference type="PIRSR" id="PIRSR000197-1"/>
    </source>
</evidence>
<dbReference type="Gene3D" id="3.40.309.10">
    <property type="entry name" value="Aldehyde Dehydrogenase, Chain A, domain 2"/>
    <property type="match status" value="1"/>
</dbReference>
<keyword evidence="6 19" id="KW-0274">FAD</keyword>
<comment type="pathway">
    <text evidence="3 19">Amino-acid degradation; L-proline degradation into L-glutamate; L-glutamate from L-proline: step 2/2.</text>
</comment>
<evidence type="ECO:0000256" key="9">
    <source>
        <dbReference type="ARBA" id="ARBA00023027"/>
    </source>
</evidence>
<feature type="domain" description="Proline dehydrogenase PutA" evidence="25">
    <location>
        <begin position="170"/>
        <end position="281"/>
    </location>
</feature>
<dbReference type="EC" id="1.2.1.88" evidence="19"/>
<dbReference type="InterPro" id="IPR025703">
    <property type="entry name" value="Bifunct_PutA"/>
</dbReference>
<accession>A0A0H2V5V1</accession>
<feature type="domain" description="Proline dehydrogenase" evidence="24">
    <location>
        <begin position="290"/>
        <end position="591"/>
    </location>
</feature>
<dbReference type="InterPro" id="IPR013321">
    <property type="entry name" value="Arc_rbn_hlx_hlx"/>
</dbReference>
<dbReference type="InterPro" id="IPR016160">
    <property type="entry name" value="Ald_DH_CS_CYS"/>
</dbReference>
<evidence type="ECO:0000256" key="19">
    <source>
        <dbReference type="PIRNR" id="PIRNR000197"/>
    </source>
</evidence>
<dbReference type="InterPro" id="IPR016161">
    <property type="entry name" value="Ald_DH/histidinol_DH"/>
</dbReference>
<dbReference type="PANTHER" id="PTHR42862">
    <property type="entry name" value="DELTA-1-PYRROLINE-5-CARBOXYLATE DEHYDROGENASE 1, ISOFORM A-RELATED"/>
    <property type="match status" value="1"/>
</dbReference>
<evidence type="ECO:0000313" key="29">
    <source>
        <dbReference type="Proteomes" id="UP000001410"/>
    </source>
</evidence>
<evidence type="ECO:0000256" key="4">
    <source>
        <dbReference type="ARBA" id="ARBA00022491"/>
    </source>
</evidence>
<evidence type="ECO:0000256" key="15">
    <source>
        <dbReference type="ARBA" id="ARBA00048779"/>
    </source>
</evidence>
<dbReference type="FunFam" id="3.40.309.10:FF:000005">
    <property type="entry name" value="1-pyrroline-5-carboxylate dehydrogenase 1"/>
    <property type="match status" value="1"/>
</dbReference>
<dbReference type="Gene3D" id="1.20.5.460">
    <property type="entry name" value="Single helix bin"/>
    <property type="match status" value="1"/>
</dbReference>
<comment type="pathway">
    <text evidence="2 19">Amino-acid degradation; L-proline degradation into L-glutamate; L-glutamate from L-proline: step 1/2.</text>
</comment>
<dbReference type="Gene3D" id="1.20.5.550">
    <property type="entry name" value="Single Helix bin"/>
    <property type="match status" value="1"/>
</dbReference>
<evidence type="ECO:0000256" key="12">
    <source>
        <dbReference type="ARBA" id="ARBA00023163"/>
    </source>
</evidence>
<evidence type="ECO:0000256" key="17">
    <source>
        <dbReference type="ARBA" id="ARBA00060889"/>
    </source>
</evidence>
<organism evidence="28 29">
    <name type="scientific">Escherichia coli O6:H1 (strain CFT073 / ATCC 700928 / UPEC)</name>
    <dbReference type="NCBI Taxonomy" id="199310"/>
    <lineage>
        <taxon>Bacteria</taxon>
        <taxon>Pseudomonadati</taxon>
        <taxon>Pseudomonadota</taxon>
        <taxon>Gammaproteobacteria</taxon>
        <taxon>Enterobacterales</taxon>
        <taxon>Enterobacteriaceae</taxon>
        <taxon>Escherichia</taxon>
    </lineage>
</organism>
<dbReference type="PANTHER" id="PTHR42862:SF1">
    <property type="entry name" value="DELTA-1-PYRROLINE-5-CARBOXYLATE DEHYDROGENASE 2, ISOFORM A-RELATED"/>
    <property type="match status" value="1"/>
</dbReference>
<dbReference type="CDD" id="cd07125">
    <property type="entry name" value="ALDH_PutA-P5CDH"/>
    <property type="match status" value="1"/>
</dbReference>
<dbReference type="InterPro" id="IPR002872">
    <property type="entry name" value="Proline_DH_dom"/>
</dbReference>
<dbReference type="Pfam" id="PF14850">
    <property type="entry name" value="Pro_dh-DNA_bdg"/>
    <property type="match status" value="1"/>
</dbReference>
<dbReference type="GO" id="GO:0043168">
    <property type="term" value="F:anion binding"/>
    <property type="evidence" value="ECO:0007669"/>
    <property type="project" value="UniProtKB-ARBA"/>
</dbReference>
<dbReference type="SUPFAM" id="SSF51730">
    <property type="entry name" value="FAD-linked oxidoreductase"/>
    <property type="match status" value="1"/>
</dbReference>
<evidence type="ECO:0000256" key="7">
    <source>
        <dbReference type="ARBA" id="ARBA00023002"/>
    </source>
</evidence>
<dbReference type="Pfam" id="PF18327">
    <property type="entry name" value="PRODH"/>
    <property type="match status" value="1"/>
</dbReference>
<evidence type="ECO:0000259" key="24">
    <source>
        <dbReference type="Pfam" id="PF01619"/>
    </source>
</evidence>
<evidence type="ECO:0000259" key="27">
    <source>
        <dbReference type="Pfam" id="PF21775"/>
    </source>
</evidence>
<keyword evidence="12 19" id="KW-0804">Transcription</keyword>
<comment type="similarity">
    <text evidence="18 19">In the C-terminal section; belongs to the aldehyde dehydrogenase family.</text>
</comment>
<dbReference type="InterPro" id="IPR041349">
    <property type="entry name" value="PRODH"/>
</dbReference>
<dbReference type="KEGG" id="ecc:c1151"/>
<dbReference type="Proteomes" id="UP000001410">
    <property type="component" value="Chromosome"/>
</dbReference>
<dbReference type="NCBIfam" id="NF008772">
    <property type="entry name" value="PRK11809.1"/>
    <property type="match status" value="1"/>
</dbReference>
<evidence type="ECO:0000256" key="1">
    <source>
        <dbReference type="ARBA" id="ARBA00001974"/>
    </source>
</evidence>
<dbReference type="InterPro" id="IPR050485">
    <property type="entry name" value="Proline_metab_enzyme"/>
</dbReference>
<comment type="cofactor">
    <cofactor evidence="1 19">
        <name>FAD</name>
        <dbReference type="ChEBI" id="CHEBI:57692"/>
    </cofactor>
</comment>
<keyword evidence="29" id="KW-1185">Reference proteome</keyword>
<keyword evidence="13" id="KW-0511">Multifunctional enzyme</keyword>
<dbReference type="FunFam" id="1.20.5.550:FF:000001">
    <property type="entry name" value="Bifunctional protein PutA"/>
    <property type="match status" value="1"/>
</dbReference>
<dbReference type="Gene3D" id="1.10.1220.10">
    <property type="entry name" value="Met repressor-like"/>
    <property type="match status" value="1"/>
</dbReference>
<dbReference type="SUPFAM" id="SSF53720">
    <property type="entry name" value="ALDH-like"/>
    <property type="match status" value="1"/>
</dbReference>
<keyword evidence="11 19" id="KW-0238">DNA-binding</keyword>
<dbReference type="Pfam" id="PF21775">
    <property type="entry name" value="PutA_1st"/>
    <property type="match status" value="1"/>
</dbReference>
<dbReference type="InterPro" id="IPR048798">
    <property type="entry name" value="PutA_RHH"/>
</dbReference>
<feature type="active site" evidence="20">
    <location>
        <position position="939"/>
    </location>
</feature>
<dbReference type="InterPro" id="IPR024089">
    <property type="entry name" value="PRODH_PutA_dom_I/II"/>
</dbReference>
<comment type="similarity">
    <text evidence="17 19">In the N-terminal section; belongs to the proline dehydrogenase family.</text>
</comment>
<dbReference type="NCBIfam" id="TIGR01238">
    <property type="entry name" value="D1pyr5carbox3"/>
    <property type="match status" value="1"/>
</dbReference>
<dbReference type="eggNOG" id="COG4230">
    <property type="taxonomic scope" value="Bacteria"/>
</dbReference>
<dbReference type="GO" id="GO:1901363">
    <property type="term" value="F:heterocyclic compound binding"/>
    <property type="evidence" value="ECO:0007669"/>
    <property type="project" value="UniProtKB-ARBA"/>
</dbReference>
<evidence type="ECO:0000256" key="2">
    <source>
        <dbReference type="ARBA" id="ARBA00004739"/>
    </source>
</evidence>
<proteinExistence type="inferred from homology"/>
<dbReference type="HOGENOM" id="CLU_005682_1_0_6"/>
<evidence type="ECO:0000259" key="25">
    <source>
        <dbReference type="Pfam" id="PF14850"/>
    </source>
</evidence>
<dbReference type="InterPro" id="IPR015590">
    <property type="entry name" value="Aldehyde_DH_dom"/>
</dbReference>
<protein>
    <recommendedName>
        <fullName evidence="19">Bifunctional protein PutA</fullName>
    </recommendedName>
    <domain>
        <recommendedName>
            <fullName evidence="19">Proline dehydrogenase</fullName>
            <ecNumber evidence="19">1.5.5.2</ecNumber>
        </recommendedName>
        <alternativeName>
            <fullName evidence="19">Proline oxidase</fullName>
        </alternativeName>
    </domain>
    <domain>
        <recommendedName>
            <fullName evidence="19">Delta-1-pyrroline-5-carboxylate dehydrogenase</fullName>
            <shortName evidence="19">P5C dehydrogenase</shortName>
            <ecNumber evidence="19">1.2.1.88</ecNumber>
        </recommendedName>
        <alternativeName>
            <fullName evidence="19">L-glutamate gamma-semialdehyde dehydrogenase</fullName>
        </alternativeName>
    </domain>
</protein>
<gene>
    <name evidence="28" type="primary">putA</name>
    <name evidence="28" type="ordered locus">c1151</name>
</gene>
<dbReference type="InterPro" id="IPR024090">
    <property type="entry name" value="PRODH_PutA_dom_I"/>
</dbReference>
<dbReference type="eggNOG" id="COG3905">
    <property type="taxonomic scope" value="Bacteria"/>
</dbReference>
<comment type="similarity">
    <text evidence="22">Belongs to the aldehyde dehydrogenase family.</text>
</comment>
<dbReference type="GO" id="GO:0010133">
    <property type="term" value="P:L-proline catabolic process to L-glutamate"/>
    <property type="evidence" value="ECO:0007669"/>
    <property type="project" value="UniProtKB-UniRule"/>
</dbReference>
<keyword evidence="9 19" id="KW-0520">NAD</keyword>
<evidence type="ECO:0000259" key="26">
    <source>
        <dbReference type="Pfam" id="PF18327"/>
    </source>
</evidence>
<dbReference type="UniPathway" id="UPA00261">
    <property type="reaction ID" value="UER00373"/>
</dbReference>
<dbReference type="InterPro" id="IPR016163">
    <property type="entry name" value="Ald_DH_C"/>
</dbReference>